<comment type="caution">
    <text evidence="2">The sequence shown here is derived from an EMBL/GenBank/DDBJ whole genome shotgun (WGS) entry which is preliminary data.</text>
</comment>
<keyword evidence="3" id="KW-1185">Reference proteome</keyword>
<gene>
    <name evidence="2" type="ORF">SCAR479_11917</name>
</gene>
<keyword evidence="1" id="KW-1133">Transmembrane helix</keyword>
<evidence type="ECO:0000313" key="2">
    <source>
        <dbReference type="EMBL" id="KAK9771438.1"/>
    </source>
</evidence>
<accession>A0ABR2XCA3</accession>
<keyword evidence="1" id="KW-0812">Transmembrane</keyword>
<organism evidence="2 3">
    <name type="scientific">Seiridium cardinale</name>
    <dbReference type="NCBI Taxonomy" id="138064"/>
    <lineage>
        <taxon>Eukaryota</taxon>
        <taxon>Fungi</taxon>
        <taxon>Dikarya</taxon>
        <taxon>Ascomycota</taxon>
        <taxon>Pezizomycotina</taxon>
        <taxon>Sordariomycetes</taxon>
        <taxon>Xylariomycetidae</taxon>
        <taxon>Amphisphaeriales</taxon>
        <taxon>Sporocadaceae</taxon>
        <taxon>Seiridium</taxon>
    </lineage>
</organism>
<protein>
    <submittedName>
        <fullName evidence="2">Uncharacterized protein</fullName>
    </submittedName>
</protein>
<feature type="transmembrane region" description="Helical" evidence="1">
    <location>
        <begin position="25"/>
        <end position="58"/>
    </location>
</feature>
<proteinExistence type="predicted"/>
<dbReference type="Proteomes" id="UP001465668">
    <property type="component" value="Unassembled WGS sequence"/>
</dbReference>
<evidence type="ECO:0000256" key="1">
    <source>
        <dbReference type="SAM" id="Phobius"/>
    </source>
</evidence>
<reference evidence="2 3" key="1">
    <citation type="submission" date="2024-02" db="EMBL/GenBank/DDBJ databases">
        <title>First draft genome assembly of two strains of Seiridium cardinale.</title>
        <authorList>
            <person name="Emiliani G."/>
            <person name="Scali E."/>
        </authorList>
    </citation>
    <scope>NUCLEOTIDE SEQUENCE [LARGE SCALE GENOMIC DNA]</scope>
    <source>
        <strain evidence="2 3">BM-138-000479</strain>
    </source>
</reference>
<evidence type="ECO:0000313" key="3">
    <source>
        <dbReference type="Proteomes" id="UP001465668"/>
    </source>
</evidence>
<name>A0ABR2XCA3_9PEZI</name>
<dbReference type="EMBL" id="JARVKM010000075">
    <property type="protein sequence ID" value="KAK9771438.1"/>
    <property type="molecule type" value="Genomic_DNA"/>
</dbReference>
<sequence length="93" mass="9696">MCIHILASVLPITATSPFGWGILDAIAFAAAITAAFAAAITAAFAAAITAAFAAAALWHFDVVASSGLVRKDLLIQIYEEAGFVFVDEIWLIV</sequence>
<keyword evidence="1" id="KW-0472">Membrane</keyword>